<evidence type="ECO:0000256" key="1">
    <source>
        <dbReference type="SAM" id="MobiDB-lite"/>
    </source>
</evidence>
<dbReference type="EMBL" id="JARAKH010000039">
    <property type="protein sequence ID" value="KAK8381819.1"/>
    <property type="molecule type" value="Genomic_DNA"/>
</dbReference>
<sequence>MYGGGSAAANNLMNMMGFTGKPKGRVLTKTSDDVNQRPGRVPRPPLPAAPAQGRPPPQARPASPSPLIP</sequence>
<evidence type="ECO:0000313" key="2">
    <source>
        <dbReference type="EMBL" id="KAK8381819.1"/>
    </source>
</evidence>
<dbReference type="AlphaFoldDB" id="A0AAW0T3M8"/>
<proteinExistence type="predicted"/>
<feature type="region of interest" description="Disordered" evidence="1">
    <location>
        <begin position="1"/>
        <end position="69"/>
    </location>
</feature>
<reference evidence="2 3" key="1">
    <citation type="submission" date="2023-03" db="EMBL/GenBank/DDBJ databases">
        <title>High-quality genome of Scylla paramamosain provides insights in environmental adaptation.</title>
        <authorList>
            <person name="Zhang L."/>
        </authorList>
    </citation>
    <scope>NUCLEOTIDE SEQUENCE [LARGE SCALE GENOMIC DNA]</scope>
    <source>
        <strain evidence="2">LZ_2023a</strain>
        <tissue evidence="2">Muscle</tissue>
    </source>
</reference>
<dbReference type="Proteomes" id="UP001487740">
    <property type="component" value="Unassembled WGS sequence"/>
</dbReference>
<organism evidence="2 3">
    <name type="scientific">Scylla paramamosain</name>
    <name type="common">Mud crab</name>
    <dbReference type="NCBI Taxonomy" id="85552"/>
    <lineage>
        <taxon>Eukaryota</taxon>
        <taxon>Metazoa</taxon>
        <taxon>Ecdysozoa</taxon>
        <taxon>Arthropoda</taxon>
        <taxon>Crustacea</taxon>
        <taxon>Multicrustacea</taxon>
        <taxon>Malacostraca</taxon>
        <taxon>Eumalacostraca</taxon>
        <taxon>Eucarida</taxon>
        <taxon>Decapoda</taxon>
        <taxon>Pleocyemata</taxon>
        <taxon>Brachyura</taxon>
        <taxon>Eubrachyura</taxon>
        <taxon>Portunoidea</taxon>
        <taxon>Portunidae</taxon>
        <taxon>Portuninae</taxon>
        <taxon>Scylla</taxon>
    </lineage>
</organism>
<feature type="compositionally biased region" description="Pro residues" evidence="1">
    <location>
        <begin position="41"/>
        <end position="69"/>
    </location>
</feature>
<keyword evidence="3" id="KW-1185">Reference proteome</keyword>
<comment type="caution">
    <text evidence="2">The sequence shown here is derived from an EMBL/GenBank/DDBJ whole genome shotgun (WGS) entry which is preliminary data.</text>
</comment>
<evidence type="ECO:0000313" key="3">
    <source>
        <dbReference type="Proteomes" id="UP001487740"/>
    </source>
</evidence>
<accession>A0AAW0T3M8</accession>
<gene>
    <name evidence="2" type="ORF">O3P69_015086</name>
</gene>
<protein>
    <submittedName>
        <fullName evidence="2">Uncharacterized protein</fullName>
    </submittedName>
</protein>
<name>A0AAW0T3M8_SCYPA</name>